<sequence>MKRSLDITQDAATSPVVDTIDQIR</sequence>
<dbReference type="Proteomes" id="UP000054988">
    <property type="component" value="Unassembled WGS sequence"/>
</dbReference>
<evidence type="ECO:0000313" key="2">
    <source>
        <dbReference type="Proteomes" id="UP000054988"/>
    </source>
</evidence>
<dbReference type="EMBL" id="LATX01000373">
    <property type="protein sequence ID" value="KTB46397.1"/>
    <property type="molecule type" value="Genomic_DNA"/>
</dbReference>
<organism evidence="1 2">
    <name type="scientific">Moniliophthora roreri</name>
    <name type="common">Frosty pod rot fungus</name>
    <name type="synonym">Monilia roreri</name>
    <dbReference type="NCBI Taxonomy" id="221103"/>
    <lineage>
        <taxon>Eukaryota</taxon>
        <taxon>Fungi</taxon>
        <taxon>Dikarya</taxon>
        <taxon>Basidiomycota</taxon>
        <taxon>Agaricomycotina</taxon>
        <taxon>Agaricomycetes</taxon>
        <taxon>Agaricomycetidae</taxon>
        <taxon>Agaricales</taxon>
        <taxon>Marasmiineae</taxon>
        <taxon>Marasmiaceae</taxon>
        <taxon>Moniliophthora</taxon>
    </lineage>
</organism>
<evidence type="ECO:0000313" key="1">
    <source>
        <dbReference type="EMBL" id="KTB46397.1"/>
    </source>
</evidence>
<name>A0A0W0GCZ0_MONRR</name>
<accession>A0A0W0GCZ0</accession>
<gene>
    <name evidence="1" type="ORF">WG66_1026</name>
</gene>
<reference evidence="1 2" key="1">
    <citation type="submission" date="2015-12" db="EMBL/GenBank/DDBJ databases">
        <title>Draft genome sequence of Moniliophthora roreri, the causal agent of frosty pod rot of cacao.</title>
        <authorList>
            <person name="Aime M.C."/>
            <person name="Diaz-Valderrama J.R."/>
            <person name="Kijpornyongpan T."/>
            <person name="Phillips-Mora W."/>
        </authorList>
    </citation>
    <scope>NUCLEOTIDE SEQUENCE [LARGE SCALE GENOMIC DNA]</scope>
    <source>
        <strain evidence="1 2">MCA 2952</strain>
    </source>
</reference>
<comment type="caution">
    <text evidence="1">The sequence shown here is derived from an EMBL/GenBank/DDBJ whole genome shotgun (WGS) entry which is preliminary data.</text>
</comment>
<proteinExistence type="predicted"/>
<dbReference type="AlphaFoldDB" id="A0A0W0GCZ0"/>
<protein>
    <submittedName>
        <fullName evidence="1">Uncharacterized protein</fullName>
    </submittedName>
</protein>